<dbReference type="Gene3D" id="3.40.50.1110">
    <property type="entry name" value="SGNH hydrolase"/>
    <property type="match status" value="1"/>
</dbReference>
<sequence length="259" mass="27758">MADQAPTTAPRILVLGDSLSFHGPDSGHPADEPRLWPNVCARDIGGEAVLFAGFGWTARDAWWALIGDPQLWAELHRADVVVLAVGSMDTLPSPLPTYLRTGLRYLRPDGLRRFARGAYRRAQPALARLTRGRPAVLPSRLTVRYLDTAVGALRVLRSELPIVGWLPSVHRSADYGRVHSERAATAARLDAWAERTGVPMLDVAAVVGEHVLGGHGNPDGMHWGWDGHAAVGHAMAERIAAMLPGVAPAPVVGGEARGT</sequence>
<feature type="domain" description="SGNH hydrolase-type esterase" evidence="1">
    <location>
        <begin position="14"/>
        <end position="230"/>
    </location>
</feature>
<dbReference type="CDD" id="cd00229">
    <property type="entry name" value="SGNH_hydrolase"/>
    <property type="match status" value="1"/>
</dbReference>
<evidence type="ECO:0000259" key="1">
    <source>
        <dbReference type="Pfam" id="PF13472"/>
    </source>
</evidence>
<protein>
    <submittedName>
        <fullName evidence="2">Lysophospholipase L1-like esterase</fullName>
    </submittedName>
</protein>
<comment type="caution">
    <text evidence="2">The sequence shown here is derived from an EMBL/GenBank/DDBJ whole genome shotgun (WGS) entry which is preliminary data.</text>
</comment>
<dbReference type="Pfam" id="PF13472">
    <property type="entry name" value="Lipase_GDSL_2"/>
    <property type="match status" value="1"/>
</dbReference>
<dbReference type="EMBL" id="JACHWU010000003">
    <property type="protein sequence ID" value="MBB3051851.1"/>
    <property type="molecule type" value="Genomic_DNA"/>
</dbReference>
<keyword evidence="3" id="KW-1185">Reference proteome</keyword>
<accession>A0A839S1B1</accession>
<gene>
    <name evidence="2" type="ORF">FHS23_002880</name>
</gene>
<dbReference type="SUPFAM" id="SSF52266">
    <property type="entry name" value="SGNH hydrolase"/>
    <property type="match status" value="1"/>
</dbReference>
<evidence type="ECO:0000313" key="2">
    <source>
        <dbReference type="EMBL" id="MBB3051851.1"/>
    </source>
</evidence>
<dbReference type="NCBIfam" id="NF043016">
    <property type="entry name" value="DigluglyOctase"/>
    <property type="match status" value="1"/>
</dbReference>
<name>A0A839S1B1_9PSEU</name>
<dbReference type="InterPro" id="IPR050023">
    <property type="entry name" value="OctT"/>
</dbReference>
<reference evidence="2 3" key="1">
    <citation type="submission" date="2020-08" db="EMBL/GenBank/DDBJ databases">
        <title>Genomic Encyclopedia of Type Strains, Phase III (KMG-III): the genomes of soil and plant-associated and newly described type strains.</title>
        <authorList>
            <person name="Whitman W."/>
        </authorList>
    </citation>
    <scope>NUCLEOTIDE SEQUENCE [LARGE SCALE GENOMIC DNA]</scope>
    <source>
        <strain evidence="2 3">CECT 8577</strain>
    </source>
</reference>
<organism evidence="2 3">
    <name type="scientific">Prauserella isguenensis</name>
    <dbReference type="NCBI Taxonomy" id="1470180"/>
    <lineage>
        <taxon>Bacteria</taxon>
        <taxon>Bacillati</taxon>
        <taxon>Actinomycetota</taxon>
        <taxon>Actinomycetes</taxon>
        <taxon>Pseudonocardiales</taxon>
        <taxon>Pseudonocardiaceae</taxon>
        <taxon>Prauserella</taxon>
    </lineage>
</organism>
<dbReference type="InterPro" id="IPR013830">
    <property type="entry name" value="SGNH_hydro"/>
</dbReference>
<proteinExistence type="predicted"/>
<dbReference type="RefSeq" id="WP_183654754.1">
    <property type="nucleotide sequence ID" value="NZ_JACHWU010000003.1"/>
</dbReference>
<dbReference type="AlphaFoldDB" id="A0A839S1B1"/>
<dbReference type="Proteomes" id="UP000550714">
    <property type="component" value="Unassembled WGS sequence"/>
</dbReference>
<dbReference type="InterPro" id="IPR036514">
    <property type="entry name" value="SGNH_hydro_sf"/>
</dbReference>
<evidence type="ECO:0000313" key="3">
    <source>
        <dbReference type="Proteomes" id="UP000550714"/>
    </source>
</evidence>